<dbReference type="GO" id="GO:0043596">
    <property type="term" value="C:nuclear replication fork"/>
    <property type="evidence" value="ECO:0007669"/>
    <property type="project" value="TreeGrafter"/>
</dbReference>
<dbReference type="InterPro" id="IPR052311">
    <property type="entry name" value="MMS22L-TONSL_complex_comp"/>
</dbReference>
<evidence type="ECO:0000256" key="4">
    <source>
        <dbReference type="SAM" id="Coils"/>
    </source>
</evidence>
<dbReference type="GO" id="GO:0031297">
    <property type="term" value="P:replication fork processing"/>
    <property type="evidence" value="ECO:0007669"/>
    <property type="project" value="TreeGrafter"/>
</dbReference>
<evidence type="ECO:0000256" key="2">
    <source>
        <dbReference type="ARBA" id="ARBA00022737"/>
    </source>
</evidence>
<keyword evidence="3" id="KW-0539">Nucleus</keyword>
<dbReference type="PANTHER" id="PTHR46358">
    <property type="entry name" value="TONSOKU-LIKE PROTEIN"/>
    <property type="match status" value="1"/>
</dbReference>
<feature type="region of interest" description="Disordered" evidence="5">
    <location>
        <begin position="468"/>
        <end position="487"/>
    </location>
</feature>
<protein>
    <submittedName>
        <fullName evidence="7">Uncharacterized protein</fullName>
    </submittedName>
</protein>
<keyword evidence="6" id="KW-1185">Reference proteome</keyword>
<name>A0A914CSF2_9BILA</name>
<evidence type="ECO:0000313" key="6">
    <source>
        <dbReference type="Proteomes" id="UP000887540"/>
    </source>
</evidence>
<organism evidence="6 7">
    <name type="scientific">Acrobeloides nanus</name>
    <dbReference type="NCBI Taxonomy" id="290746"/>
    <lineage>
        <taxon>Eukaryota</taxon>
        <taxon>Metazoa</taxon>
        <taxon>Ecdysozoa</taxon>
        <taxon>Nematoda</taxon>
        <taxon>Chromadorea</taxon>
        <taxon>Rhabditida</taxon>
        <taxon>Tylenchina</taxon>
        <taxon>Cephalobomorpha</taxon>
        <taxon>Cephaloboidea</taxon>
        <taxon>Cephalobidae</taxon>
        <taxon>Acrobeloides</taxon>
    </lineage>
</organism>
<dbReference type="PANTHER" id="PTHR46358:SF1">
    <property type="entry name" value="TONSOKU-LIKE PROTEIN"/>
    <property type="match status" value="1"/>
</dbReference>
<sequence>MDDSDYKRELKRLEDRKKSAEQKCNYKELSDVLVELGEVHRMNSMNKKAIFAYQAALRVSNNAKSFENICLCCRNLGELASEEDNYDTAITQMLNYMKWARKLNSVHEIQLAFHQYAWVLYGSYVKDSEKYHDNLLKALMFARNGIEYLKKNAAAIDKDKNALKSAGDSKMRQAGLDQLISDIYFDVDDLLKAKQHSNAAYNYYISSGDVERQYICLFNRLKLTSSSNERIVMLKNLARLAKQFPEKGAKVKQAEVQFALAKEELNLIDVKNGLDKLWDLYSKRTQTHFFGEEEEEELCNLLFFAYKLQERLKVAESVETSRNRRMKIYEKLGDEASDNKLIYLAMKMYRKMAVYCDTKEQRRLVEQSLAETANDLKDYSKALEHYQAVLALETQLNYSSNKLAETRIVIAELKSKDNKLSFSDKKASFEETLNQCRKMSHKYFLEKLNDVNHQDLLASVKARLEEYKSLSQESENSDEEREEPVDEFYDEFEGKSRAEFEIEIKGSF</sequence>
<dbReference type="Gene3D" id="1.25.40.10">
    <property type="entry name" value="Tetratricopeptide repeat domain"/>
    <property type="match status" value="1"/>
</dbReference>
<comment type="subcellular location">
    <subcellularLocation>
        <location evidence="1">Nucleus</location>
    </subcellularLocation>
</comment>
<feature type="compositionally biased region" description="Acidic residues" evidence="5">
    <location>
        <begin position="475"/>
        <end position="487"/>
    </location>
</feature>
<dbReference type="WBParaSite" id="ACRNAN_scaffold13286.g8377.t1">
    <property type="protein sequence ID" value="ACRNAN_scaffold13286.g8377.t1"/>
    <property type="gene ID" value="ACRNAN_scaffold13286.g8377"/>
</dbReference>
<proteinExistence type="predicted"/>
<dbReference type="SMART" id="SM00028">
    <property type="entry name" value="TPR"/>
    <property type="match status" value="2"/>
</dbReference>
<evidence type="ECO:0000256" key="3">
    <source>
        <dbReference type="ARBA" id="ARBA00023242"/>
    </source>
</evidence>
<accession>A0A914CSF2</accession>
<dbReference type="GO" id="GO:0000724">
    <property type="term" value="P:double-strand break repair via homologous recombination"/>
    <property type="evidence" value="ECO:0007669"/>
    <property type="project" value="TreeGrafter"/>
</dbReference>
<dbReference type="InterPro" id="IPR011990">
    <property type="entry name" value="TPR-like_helical_dom_sf"/>
</dbReference>
<evidence type="ECO:0000313" key="7">
    <source>
        <dbReference type="WBParaSite" id="ACRNAN_scaffold13286.g8377.t1"/>
    </source>
</evidence>
<keyword evidence="4" id="KW-0175">Coiled coil</keyword>
<reference evidence="7" key="1">
    <citation type="submission" date="2022-11" db="UniProtKB">
        <authorList>
            <consortium name="WormBaseParasite"/>
        </authorList>
    </citation>
    <scope>IDENTIFICATION</scope>
</reference>
<dbReference type="Proteomes" id="UP000887540">
    <property type="component" value="Unplaced"/>
</dbReference>
<dbReference type="SUPFAM" id="SSF48452">
    <property type="entry name" value="TPR-like"/>
    <property type="match status" value="1"/>
</dbReference>
<dbReference type="AlphaFoldDB" id="A0A914CSF2"/>
<keyword evidence="2" id="KW-0677">Repeat</keyword>
<feature type="coiled-coil region" evidence="4">
    <location>
        <begin position="3"/>
        <end position="30"/>
    </location>
</feature>
<evidence type="ECO:0000256" key="5">
    <source>
        <dbReference type="SAM" id="MobiDB-lite"/>
    </source>
</evidence>
<evidence type="ECO:0000256" key="1">
    <source>
        <dbReference type="ARBA" id="ARBA00004123"/>
    </source>
</evidence>
<dbReference type="InterPro" id="IPR019734">
    <property type="entry name" value="TPR_rpt"/>
</dbReference>